<accession>M5EI41</accession>
<dbReference type="RefSeq" id="WP_008872882.1">
    <property type="nucleotide sequence ID" value="NZ_CAUM01000020.1"/>
</dbReference>
<feature type="transmembrane region" description="Helical" evidence="1">
    <location>
        <begin position="57"/>
        <end position="81"/>
    </location>
</feature>
<reference evidence="2 3" key="1">
    <citation type="submission" date="2013-02" db="EMBL/GenBank/DDBJ databases">
        <authorList>
            <person name="Genoscope - CEA"/>
        </authorList>
    </citation>
    <scope>NUCLEOTIDE SEQUENCE [LARGE SCALE GENOMIC DNA]</scope>
    <source>
        <strain evidence="2 3">STM 2683</strain>
    </source>
</reference>
<feature type="transmembrane region" description="Helical" evidence="1">
    <location>
        <begin position="101"/>
        <end position="117"/>
    </location>
</feature>
<evidence type="ECO:0000313" key="2">
    <source>
        <dbReference type="EMBL" id="CCV03900.1"/>
    </source>
</evidence>
<keyword evidence="1" id="KW-0472">Membrane</keyword>
<name>M5EI41_9HYPH</name>
<keyword evidence="1" id="KW-0812">Transmembrane</keyword>
<dbReference type="AlphaFoldDB" id="M5EI41"/>
<keyword evidence="1" id="KW-1133">Transmembrane helix</keyword>
<sequence length="247" mass="27433">MRYRTLDSKLIIETAERLEERVTERFPEAGLRGVAAELVSLSRDLARSAKALEAPIWWLRAVIAAAIVIGALMFLFVGTILPLGRISGTHDAIQSVQGIESSVNMILLAALGFLTLVRSEERIKRKRVFRELHGLRSLIHVIDMHQLTKDPAALSTHFKPTAHSPARITNAADLARYLDYCSEMLSITGKIAALFAQSVNDDVVINGINDIENLASNLSRKIWQKITLIESASAKQRSRSGRVERKL</sequence>
<evidence type="ECO:0000256" key="1">
    <source>
        <dbReference type="SAM" id="Phobius"/>
    </source>
</evidence>
<dbReference type="Proteomes" id="UP000012062">
    <property type="component" value="Unassembled WGS sequence"/>
</dbReference>
<organism evidence="2 3">
    <name type="scientific">Mesorhizobium metallidurans STM 2683</name>
    <dbReference type="NCBI Taxonomy" id="1297569"/>
    <lineage>
        <taxon>Bacteria</taxon>
        <taxon>Pseudomonadati</taxon>
        <taxon>Pseudomonadota</taxon>
        <taxon>Alphaproteobacteria</taxon>
        <taxon>Hyphomicrobiales</taxon>
        <taxon>Phyllobacteriaceae</taxon>
        <taxon>Mesorhizobium</taxon>
    </lineage>
</organism>
<dbReference type="OrthoDB" id="250722at2"/>
<keyword evidence="3" id="KW-1185">Reference proteome</keyword>
<dbReference type="eggNOG" id="ENOG502ZSEY">
    <property type="taxonomic scope" value="Bacteria"/>
</dbReference>
<evidence type="ECO:0000313" key="3">
    <source>
        <dbReference type="Proteomes" id="UP000012062"/>
    </source>
</evidence>
<protein>
    <submittedName>
        <fullName evidence="2">Uncharacterized protein</fullName>
    </submittedName>
</protein>
<proteinExistence type="predicted"/>
<comment type="caution">
    <text evidence="2">The sequence shown here is derived from an EMBL/GenBank/DDBJ whole genome shotgun (WGS) entry which is preliminary data.</text>
</comment>
<dbReference type="EMBL" id="CAUM01000020">
    <property type="protein sequence ID" value="CCV03900.1"/>
    <property type="molecule type" value="Genomic_DNA"/>
</dbReference>
<dbReference type="STRING" id="1297569.MESS2_1160021"/>
<gene>
    <name evidence="2" type="ORF">MESS2_1160021</name>
</gene>